<organism evidence="3 4">
    <name type="scientific">Frankia nepalensis</name>
    <dbReference type="NCBI Taxonomy" id="1836974"/>
    <lineage>
        <taxon>Bacteria</taxon>
        <taxon>Bacillati</taxon>
        <taxon>Actinomycetota</taxon>
        <taxon>Actinomycetes</taxon>
        <taxon>Frankiales</taxon>
        <taxon>Frankiaceae</taxon>
        <taxon>Frankia</taxon>
    </lineage>
</organism>
<dbReference type="PANTHER" id="PTHR46082">
    <property type="entry name" value="ATP/GTP-BINDING PROTEIN-RELATED"/>
    <property type="match status" value="1"/>
</dbReference>
<feature type="domain" description="NB-ARC" evidence="1">
    <location>
        <begin position="94"/>
        <end position="216"/>
    </location>
</feature>
<feature type="domain" description="Effector-associated" evidence="2">
    <location>
        <begin position="2"/>
        <end position="64"/>
    </location>
</feature>
<dbReference type="Gene3D" id="1.25.40.10">
    <property type="entry name" value="Tetratricopeptide repeat domain"/>
    <property type="match status" value="2"/>
</dbReference>
<dbReference type="InterPro" id="IPR011990">
    <property type="entry name" value="TPR-like_helical_dom_sf"/>
</dbReference>
<dbReference type="AlphaFoldDB" id="A0A937RRE8"/>
<gene>
    <name evidence="3" type="ORF">I7412_33420</name>
</gene>
<evidence type="ECO:0000313" key="3">
    <source>
        <dbReference type="EMBL" id="MBL7631974.1"/>
    </source>
</evidence>
<name>A0A937RRE8_9ACTN</name>
<evidence type="ECO:0000259" key="2">
    <source>
        <dbReference type="Pfam" id="PF19955"/>
    </source>
</evidence>
<keyword evidence="4" id="KW-1185">Reference proteome</keyword>
<proteinExistence type="predicted"/>
<protein>
    <submittedName>
        <fullName evidence="3">Tetratricopeptide repeat protein</fullName>
    </submittedName>
</protein>
<dbReference type="GO" id="GO:0043531">
    <property type="term" value="F:ADP binding"/>
    <property type="evidence" value="ECO:0007669"/>
    <property type="project" value="InterPro"/>
</dbReference>
<dbReference type="Gene3D" id="3.40.50.300">
    <property type="entry name" value="P-loop containing nucleotide triphosphate hydrolases"/>
    <property type="match status" value="1"/>
</dbReference>
<evidence type="ECO:0000259" key="1">
    <source>
        <dbReference type="Pfam" id="PF00931"/>
    </source>
</evidence>
<dbReference type="NCBIfam" id="NF040586">
    <property type="entry name" value="FxSxx_TPR"/>
    <property type="match status" value="1"/>
</dbReference>
<dbReference type="SUPFAM" id="SSF52540">
    <property type="entry name" value="P-loop containing nucleoside triphosphate hydrolases"/>
    <property type="match status" value="1"/>
</dbReference>
<dbReference type="InterPro" id="IPR053137">
    <property type="entry name" value="NLR-like"/>
</dbReference>
<dbReference type="EMBL" id="JAEACQ010000291">
    <property type="protein sequence ID" value="MBL7631974.1"/>
    <property type="molecule type" value="Genomic_DNA"/>
</dbReference>
<evidence type="ECO:0000313" key="4">
    <source>
        <dbReference type="Proteomes" id="UP000604475"/>
    </source>
</evidence>
<dbReference type="SUPFAM" id="SSF48452">
    <property type="entry name" value="TPR-like"/>
    <property type="match status" value="3"/>
</dbReference>
<dbReference type="Pfam" id="PF13374">
    <property type="entry name" value="TPR_10"/>
    <property type="match status" value="2"/>
</dbReference>
<dbReference type="Pfam" id="PF19955">
    <property type="entry name" value="EAD1"/>
    <property type="match status" value="1"/>
</dbReference>
<comment type="caution">
    <text evidence="3">The sequence shown here is derived from an EMBL/GenBank/DDBJ whole genome shotgun (WGS) entry which is preliminary data.</text>
</comment>
<sequence length="772" mass="82100">MEARLVLAKAGFPVAQAPFTASSPLEFWTVVAELLARGVMADGRARLLAAARQLYEAEPLFTGPAALDDAVSAGRAFPVGWNVPARLVRFVGREDLLREIDTVLAGAPRVALVALEGMGGVGKTSLAVEYAHRHAHDYQVVYWVAAERPELVARQLGALAGLLELPVGAGADRVWAALGAFERWLVVFDNVEDPEAVARFRPSGGGRVLVTSRQRAARGLGIPVTVPLFTRAASVELLTARAPGLDADSAGGLAALLGDLPLAVEQAAGFLDATSLPVAEYGRLLSERPEDVVDQGQVLDRAGLTVANLWTLSVASLRARCPAAVELLELCALFAAEPVPLGLFTASPDVLGDSLLGAAARDTADWAGVVGALVGYNLARLDSDSDRLTVHRLVAAATRRAMPAETVAGGLATVAGLLRAQLPDLNRFTPGTWGPWRDLLPHVLAVAERALTTQGPAFGAAEWLAGGAANYLREHGQHTDAIRLLNQLIASEVRVLGPDDPRTLYARSRLAVVHEDAGRLDDAIAGYEAVLADRERILGDDHPDTVFSRRRLAGAQKSAGRHDDAIASYERVAADHARILGRDHGETLLSRSLLAGAYQAAGRLAEAIAAHETDLADRERVLGPDGSGTLYARSILAGAYQAVGRLDEALDLFEQVAAARERTLGTNHLSTQMSRSLLADAYRAAGWHADAIALPRSVLDYRERVLGSQHPTAIHSRSLLAEALQDAGEHTEAIALFTRCLADRERLFGPDHPRTAFSGRLLADAIERARLA</sequence>
<dbReference type="PANTHER" id="PTHR46082:SF6">
    <property type="entry name" value="AAA+ ATPASE DOMAIN-CONTAINING PROTEIN-RELATED"/>
    <property type="match status" value="1"/>
</dbReference>
<dbReference type="Proteomes" id="UP000604475">
    <property type="component" value="Unassembled WGS sequence"/>
</dbReference>
<dbReference type="Pfam" id="PF13424">
    <property type="entry name" value="TPR_12"/>
    <property type="match status" value="2"/>
</dbReference>
<dbReference type="InterPro" id="IPR045430">
    <property type="entry name" value="EAD1"/>
</dbReference>
<dbReference type="InterPro" id="IPR027417">
    <property type="entry name" value="P-loop_NTPase"/>
</dbReference>
<accession>A0A937RRE8</accession>
<dbReference type="InterPro" id="IPR002182">
    <property type="entry name" value="NB-ARC"/>
</dbReference>
<reference evidence="3" key="1">
    <citation type="submission" date="2020-12" db="EMBL/GenBank/DDBJ databases">
        <title>Genomic characterization of non-nitrogen-fixing Frankia strains.</title>
        <authorList>
            <person name="Carlos-Shanley C."/>
            <person name="Guerra T."/>
            <person name="Hahn D."/>
        </authorList>
    </citation>
    <scope>NUCLEOTIDE SEQUENCE</scope>
    <source>
        <strain evidence="3">CN6</strain>
    </source>
</reference>
<dbReference type="Pfam" id="PF00931">
    <property type="entry name" value="NB-ARC"/>
    <property type="match status" value="1"/>
</dbReference>